<dbReference type="Pfam" id="PF06305">
    <property type="entry name" value="LapA_dom"/>
    <property type="match status" value="1"/>
</dbReference>
<keyword evidence="5" id="KW-0175">Coiled coil</keyword>
<proteinExistence type="predicted"/>
<sequence length="134" mass="14566">MQLLTIAAMLIAACGVILALQNNIPVVVTFLLWRFDSSLAMVLLLTLALGGFIVALVSTPATLRRQWAATRQNKRITELENTCNEQKDTIADLERRVPAVEPAPEVSRPYVGLKQFIGSIGIGNSDSQNPPPIV</sequence>
<evidence type="ECO:0000313" key="9">
    <source>
        <dbReference type="Proteomes" id="UP000886602"/>
    </source>
</evidence>
<comment type="caution">
    <text evidence="8">The sequence shown here is derived from an EMBL/GenBank/DDBJ whole genome shotgun (WGS) entry which is preliminary data.</text>
</comment>
<organism evidence="8 9">
    <name type="scientific">Candidatus Propionivibrio dominans</name>
    <dbReference type="NCBI Taxonomy" id="2954373"/>
    <lineage>
        <taxon>Bacteria</taxon>
        <taxon>Pseudomonadati</taxon>
        <taxon>Pseudomonadota</taxon>
        <taxon>Betaproteobacteria</taxon>
        <taxon>Rhodocyclales</taxon>
        <taxon>Rhodocyclaceae</taxon>
        <taxon>Propionivibrio</taxon>
    </lineage>
</organism>
<dbReference type="AlphaFoldDB" id="A0A9D7FCU9"/>
<keyword evidence="2 6" id="KW-0812">Transmembrane</keyword>
<name>A0A9D7FCU9_9RHOO</name>
<evidence type="ECO:0000256" key="3">
    <source>
        <dbReference type="ARBA" id="ARBA00022989"/>
    </source>
</evidence>
<evidence type="ECO:0000256" key="6">
    <source>
        <dbReference type="SAM" id="Phobius"/>
    </source>
</evidence>
<gene>
    <name evidence="8" type="ORF">IPJ48_13485</name>
</gene>
<evidence type="ECO:0000313" key="8">
    <source>
        <dbReference type="EMBL" id="MBK7424013.1"/>
    </source>
</evidence>
<evidence type="ECO:0000259" key="7">
    <source>
        <dbReference type="Pfam" id="PF06305"/>
    </source>
</evidence>
<dbReference type="Proteomes" id="UP000886602">
    <property type="component" value="Unassembled WGS sequence"/>
</dbReference>
<keyword evidence="3 6" id="KW-1133">Transmembrane helix</keyword>
<evidence type="ECO:0000256" key="1">
    <source>
        <dbReference type="ARBA" id="ARBA00022475"/>
    </source>
</evidence>
<feature type="domain" description="Lipopolysaccharide assembly protein A" evidence="7">
    <location>
        <begin position="21"/>
        <end position="81"/>
    </location>
</feature>
<keyword evidence="4 6" id="KW-0472">Membrane</keyword>
<accession>A0A9D7FCU9</accession>
<dbReference type="InterPro" id="IPR010445">
    <property type="entry name" value="LapA_dom"/>
</dbReference>
<protein>
    <submittedName>
        <fullName evidence="8">LapA family protein</fullName>
    </submittedName>
</protein>
<dbReference type="PANTHER" id="PTHR41335:SF1">
    <property type="entry name" value="MEMBRANE PROTEIN"/>
    <property type="match status" value="1"/>
</dbReference>
<keyword evidence="1" id="KW-1003">Cell membrane</keyword>
<feature type="coiled-coil region" evidence="5">
    <location>
        <begin position="69"/>
        <end position="96"/>
    </location>
</feature>
<dbReference type="PANTHER" id="PTHR41335">
    <property type="entry name" value="MEMBRANE PROTEIN-RELATED"/>
    <property type="match status" value="1"/>
</dbReference>
<reference evidence="8" key="1">
    <citation type="submission" date="2020-10" db="EMBL/GenBank/DDBJ databases">
        <title>Connecting structure to function with the recovery of over 1000 high-quality activated sludge metagenome-assembled genomes encoding full-length rRNA genes using long-read sequencing.</title>
        <authorList>
            <person name="Singleton C.M."/>
            <person name="Petriglieri F."/>
            <person name="Kristensen J.M."/>
            <person name="Kirkegaard R.H."/>
            <person name="Michaelsen T.Y."/>
            <person name="Andersen M.H."/>
            <person name="Karst S.M."/>
            <person name="Dueholm M.S."/>
            <person name="Nielsen P.H."/>
            <person name="Albertsen M."/>
        </authorList>
    </citation>
    <scope>NUCLEOTIDE SEQUENCE</scope>
    <source>
        <strain evidence="8">EsbW_18-Q3-R4-48_MAXAC.044</strain>
    </source>
</reference>
<feature type="transmembrane region" description="Helical" evidence="6">
    <location>
        <begin position="38"/>
        <end position="57"/>
    </location>
</feature>
<evidence type="ECO:0000256" key="5">
    <source>
        <dbReference type="SAM" id="Coils"/>
    </source>
</evidence>
<dbReference type="GO" id="GO:0005886">
    <property type="term" value="C:plasma membrane"/>
    <property type="evidence" value="ECO:0007669"/>
    <property type="project" value="InterPro"/>
</dbReference>
<dbReference type="EMBL" id="JADJNC010000022">
    <property type="protein sequence ID" value="MBK7424013.1"/>
    <property type="molecule type" value="Genomic_DNA"/>
</dbReference>
<evidence type="ECO:0000256" key="2">
    <source>
        <dbReference type="ARBA" id="ARBA00022692"/>
    </source>
</evidence>
<evidence type="ECO:0000256" key="4">
    <source>
        <dbReference type="ARBA" id="ARBA00023136"/>
    </source>
</evidence>